<organism evidence="4 5">
    <name type="scientific">Salinarimonas ramus</name>
    <dbReference type="NCBI Taxonomy" id="690164"/>
    <lineage>
        <taxon>Bacteria</taxon>
        <taxon>Pseudomonadati</taxon>
        <taxon>Pseudomonadota</taxon>
        <taxon>Alphaproteobacteria</taxon>
        <taxon>Hyphomicrobiales</taxon>
        <taxon>Salinarimonadaceae</taxon>
        <taxon>Salinarimonas</taxon>
    </lineage>
</organism>
<dbReference type="SMART" id="SM00052">
    <property type="entry name" value="EAL"/>
    <property type="match status" value="1"/>
</dbReference>
<dbReference type="InterPro" id="IPR043128">
    <property type="entry name" value="Rev_trsase/Diguanyl_cyclase"/>
</dbReference>
<dbReference type="SUPFAM" id="SSF55073">
    <property type="entry name" value="Nucleotide cyclase"/>
    <property type="match status" value="1"/>
</dbReference>
<dbReference type="PANTHER" id="PTHR44757:SF10">
    <property type="entry name" value="MEMBRANE PROTEIN"/>
    <property type="match status" value="1"/>
</dbReference>
<feature type="transmembrane region" description="Helical" evidence="1">
    <location>
        <begin position="20"/>
        <end position="41"/>
    </location>
</feature>
<dbReference type="Proteomes" id="UP000600449">
    <property type="component" value="Unassembled WGS sequence"/>
</dbReference>
<dbReference type="InterPro" id="IPR035919">
    <property type="entry name" value="EAL_sf"/>
</dbReference>
<proteinExistence type="predicted"/>
<dbReference type="InterPro" id="IPR000160">
    <property type="entry name" value="GGDEF_dom"/>
</dbReference>
<dbReference type="Gene3D" id="3.20.20.450">
    <property type="entry name" value="EAL domain"/>
    <property type="match status" value="1"/>
</dbReference>
<dbReference type="SUPFAM" id="SSF141868">
    <property type="entry name" value="EAL domain-like"/>
    <property type="match status" value="1"/>
</dbReference>
<feature type="domain" description="EAL" evidence="2">
    <location>
        <begin position="465"/>
        <end position="714"/>
    </location>
</feature>
<dbReference type="RefSeq" id="WP_188913294.1">
    <property type="nucleotide sequence ID" value="NZ_BMMF01000006.1"/>
</dbReference>
<dbReference type="Pfam" id="PF00563">
    <property type="entry name" value="EAL"/>
    <property type="match status" value="1"/>
</dbReference>
<feature type="transmembrane region" description="Helical" evidence="1">
    <location>
        <begin position="253"/>
        <end position="275"/>
    </location>
</feature>
<dbReference type="CDD" id="cd01949">
    <property type="entry name" value="GGDEF"/>
    <property type="match status" value="1"/>
</dbReference>
<accession>A0A917V4T7</accession>
<sequence length="719" mass="77995">MHAPTFQPTPATRVFLPRLLWPLVALLVAVLGVSTAALLWVSRDADRGAAIAARDRMQAVIGVQLEAYAETLEASLRAATGTEPITPATTGAFLALARPHFDATGVFALDGEGRIVSADVARGAGARPALSLDTAIVADLLGRALLEAQDVRTTGSRRPAAPQLAAIDGRIVAVVAISEMRPDGGALAVGLRAMNRDELAALAIDQAIGNFMVGEGPIDDEARGFDIAAVDGQAVYHVAWTPERPGSLWRGKVLWLVIGPALLAFALLGLAVMHARRVSAELAQTQEHVQTLAVSDPLSGLPNRLLFAQRLDQELARVTRTGEGLAVMFLDLDRFKEVNDAFGHQAGDELIKLVARRLMTHLRGTDVLARFGGDEFAIIQPGLKSAEGAEALARRILDAISEPFEIEHSAVTIGVSIGIALAPEDALDRETLMRLADTALYQAKNDGRNRHSFFERRMDEAIRMRKLVADDLRDAITGDGLELHYQPIFAADRDEVVALEALVRWRHPEKGLIPPDRFVAMAEQSGLILPLGDWVLRRACNDARRWPGLRVAVNVSPIQFRQRDYVETVGRILEETGFDPTRLELELTEGVVVEDADAAEAAMMRLRAKGVNLALDDFGTGYSSLIYLRRFAFDKIKIDRSFLESMEATGESAILVHSIVHLGRALGLTVTAEGVETREQQRFLQALGCHQLQGYLLARPMPASDIDALLSARRHAGAA</sequence>
<reference evidence="4 5" key="1">
    <citation type="journal article" date="2014" name="Int. J. Syst. Evol. Microbiol.">
        <title>Complete genome sequence of Corynebacterium casei LMG S-19264T (=DSM 44701T), isolated from a smear-ripened cheese.</title>
        <authorList>
            <consortium name="US DOE Joint Genome Institute (JGI-PGF)"/>
            <person name="Walter F."/>
            <person name="Albersmeier A."/>
            <person name="Kalinowski J."/>
            <person name="Ruckert C."/>
        </authorList>
    </citation>
    <scope>NUCLEOTIDE SEQUENCE [LARGE SCALE GENOMIC DNA]</scope>
    <source>
        <strain evidence="4 5">CGMCC 1.9161</strain>
    </source>
</reference>
<dbReference type="Pfam" id="PF00990">
    <property type="entry name" value="GGDEF"/>
    <property type="match status" value="1"/>
</dbReference>
<dbReference type="AlphaFoldDB" id="A0A917V4T7"/>
<dbReference type="SMART" id="SM00267">
    <property type="entry name" value="GGDEF"/>
    <property type="match status" value="1"/>
</dbReference>
<dbReference type="EMBL" id="BMMF01000006">
    <property type="protein sequence ID" value="GGK36644.1"/>
    <property type="molecule type" value="Genomic_DNA"/>
</dbReference>
<dbReference type="InterPro" id="IPR029787">
    <property type="entry name" value="Nucleotide_cyclase"/>
</dbReference>
<dbReference type="PROSITE" id="PS50883">
    <property type="entry name" value="EAL"/>
    <property type="match status" value="1"/>
</dbReference>
<dbReference type="FunFam" id="3.30.70.270:FF:000001">
    <property type="entry name" value="Diguanylate cyclase domain protein"/>
    <property type="match status" value="1"/>
</dbReference>
<evidence type="ECO:0000313" key="4">
    <source>
        <dbReference type="EMBL" id="GGK36644.1"/>
    </source>
</evidence>
<dbReference type="PROSITE" id="PS50887">
    <property type="entry name" value="GGDEF"/>
    <property type="match status" value="1"/>
</dbReference>
<evidence type="ECO:0000313" key="5">
    <source>
        <dbReference type="Proteomes" id="UP000600449"/>
    </source>
</evidence>
<gene>
    <name evidence="4" type="ORF">GCM10011322_24550</name>
</gene>
<dbReference type="CDD" id="cd01948">
    <property type="entry name" value="EAL"/>
    <property type="match status" value="1"/>
</dbReference>
<evidence type="ECO:0000259" key="3">
    <source>
        <dbReference type="PROSITE" id="PS50887"/>
    </source>
</evidence>
<dbReference type="InterPro" id="IPR001633">
    <property type="entry name" value="EAL_dom"/>
</dbReference>
<dbReference type="Gene3D" id="3.30.70.270">
    <property type="match status" value="1"/>
</dbReference>
<evidence type="ECO:0008006" key="6">
    <source>
        <dbReference type="Google" id="ProtNLM"/>
    </source>
</evidence>
<name>A0A917V4T7_9HYPH</name>
<dbReference type="InterPro" id="IPR052155">
    <property type="entry name" value="Biofilm_reg_signaling"/>
</dbReference>
<keyword evidence="5" id="KW-1185">Reference proteome</keyword>
<keyword evidence="1" id="KW-0472">Membrane</keyword>
<evidence type="ECO:0000256" key="1">
    <source>
        <dbReference type="SAM" id="Phobius"/>
    </source>
</evidence>
<keyword evidence="1" id="KW-1133">Transmembrane helix</keyword>
<comment type="caution">
    <text evidence="4">The sequence shown here is derived from an EMBL/GenBank/DDBJ whole genome shotgun (WGS) entry which is preliminary data.</text>
</comment>
<evidence type="ECO:0000259" key="2">
    <source>
        <dbReference type="PROSITE" id="PS50883"/>
    </source>
</evidence>
<feature type="domain" description="GGDEF" evidence="3">
    <location>
        <begin position="323"/>
        <end position="456"/>
    </location>
</feature>
<keyword evidence="1" id="KW-0812">Transmembrane</keyword>
<protein>
    <recommendedName>
        <fullName evidence="6">Diguanylate cyclase (GGDEF) domain-containing protein</fullName>
    </recommendedName>
</protein>
<dbReference type="GO" id="GO:0003824">
    <property type="term" value="F:catalytic activity"/>
    <property type="evidence" value="ECO:0007669"/>
    <property type="project" value="UniProtKB-ARBA"/>
</dbReference>
<dbReference type="PANTHER" id="PTHR44757">
    <property type="entry name" value="DIGUANYLATE CYCLASE DGCP"/>
    <property type="match status" value="1"/>
</dbReference>
<dbReference type="NCBIfam" id="TIGR00254">
    <property type="entry name" value="GGDEF"/>
    <property type="match status" value="1"/>
</dbReference>